<reference evidence="2 3" key="1">
    <citation type="submission" date="2021-01" db="EMBL/GenBank/DDBJ databases">
        <title>Whole genome shotgun sequence of Actinoplanes couchii NBRC 106145.</title>
        <authorList>
            <person name="Komaki H."/>
            <person name="Tamura T."/>
        </authorList>
    </citation>
    <scope>NUCLEOTIDE SEQUENCE [LARGE SCALE GENOMIC DNA]</scope>
    <source>
        <strain evidence="2 3">NBRC 106145</strain>
    </source>
</reference>
<evidence type="ECO:0000313" key="3">
    <source>
        <dbReference type="Proteomes" id="UP000612282"/>
    </source>
</evidence>
<sequence>MRATVGPLPSAVYWRRRLVVLGAVLLGVIVLFVSCSGGDDPDPKKTAGQDSPYPTPAAGDPSAASPTPSFEASAPGVGPALPDPADLLSQKPDDEELPPPANASAPVGGTGTNPGTNTGTTCADTEIQLTPVPDDTSPQKGAPTDIQIKIKNVGGRACSRDLGSSAQELYIEQGAQKFWSSDQCTTAADNDVVSLAAGAEKIFKITWNGRSSTQCADNAPSGPSLATGPYALRARLDTKVSDPVVLTVVN</sequence>
<keyword evidence="3" id="KW-1185">Reference proteome</keyword>
<organism evidence="2 3">
    <name type="scientific">Actinoplanes couchii</name>
    <dbReference type="NCBI Taxonomy" id="403638"/>
    <lineage>
        <taxon>Bacteria</taxon>
        <taxon>Bacillati</taxon>
        <taxon>Actinomycetota</taxon>
        <taxon>Actinomycetes</taxon>
        <taxon>Micromonosporales</taxon>
        <taxon>Micromonosporaceae</taxon>
        <taxon>Actinoplanes</taxon>
    </lineage>
</organism>
<evidence type="ECO:0000256" key="1">
    <source>
        <dbReference type="SAM" id="MobiDB-lite"/>
    </source>
</evidence>
<dbReference type="PROSITE" id="PS51257">
    <property type="entry name" value="PROKAR_LIPOPROTEIN"/>
    <property type="match status" value="1"/>
</dbReference>
<dbReference type="Proteomes" id="UP000612282">
    <property type="component" value="Unassembled WGS sequence"/>
</dbReference>
<comment type="caution">
    <text evidence="2">The sequence shown here is derived from an EMBL/GenBank/DDBJ whole genome shotgun (WGS) entry which is preliminary data.</text>
</comment>
<dbReference type="EMBL" id="BOMG01000051">
    <property type="protein sequence ID" value="GID55546.1"/>
    <property type="molecule type" value="Genomic_DNA"/>
</dbReference>
<gene>
    <name evidence="2" type="ORF">Aco03nite_039500</name>
</gene>
<name>A0ABQ3XAP4_9ACTN</name>
<feature type="region of interest" description="Disordered" evidence="1">
    <location>
        <begin position="37"/>
        <end position="123"/>
    </location>
</feature>
<dbReference type="RefSeq" id="WP_203796833.1">
    <property type="nucleotide sequence ID" value="NZ_BAAAQE010000026.1"/>
</dbReference>
<evidence type="ECO:0000313" key="2">
    <source>
        <dbReference type="EMBL" id="GID55546.1"/>
    </source>
</evidence>
<proteinExistence type="predicted"/>
<accession>A0ABQ3XAP4</accession>
<protein>
    <submittedName>
        <fullName evidence="2">Uncharacterized protein</fullName>
    </submittedName>
</protein>
<dbReference type="Gene3D" id="2.60.40.10">
    <property type="entry name" value="Immunoglobulins"/>
    <property type="match status" value="1"/>
</dbReference>
<dbReference type="InterPro" id="IPR013783">
    <property type="entry name" value="Ig-like_fold"/>
</dbReference>